<proteinExistence type="predicted"/>
<evidence type="ECO:0000256" key="5">
    <source>
        <dbReference type="ARBA" id="ARBA00023136"/>
    </source>
</evidence>
<dbReference type="InterPro" id="IPR007168">
    <property type="entry name" value="Phageshock_PspC_N"/>
</dbReference>
<keyword evidence="9" id="KW-1185">Reference proteome</keyword>
<dbReference type="InterPro" id="IPR052027">
    <property type="entry name" value="PspC"/>
</dbReference>
<evidence type="ECO:0000259" key="7">
    <source>
        <dbReference type="Pfam" id="PF04024"/>
    </source>
</evidence>
<evidence type="ECO:0000313" key="8">
    <source>
        <dbReference type="EMBL" id="CAG7649855.1"/>
    </source>
</evidence>
<keyword evidence="5 6" id="KW-0472">Membrane</keyword>
<sequence>MNKLYRSRTNSRLTGLCGGLAEWMGFSPTFIRLAVVFAALCSFGTVLLIYFIASLIIPKEPYGNYDFHNPYHNY</sequence>
<keyword evidence="3 6" id="KW-0812">Transmembrane</keyword>
<accession>A0ABM8VMM6</accession>
<comment type="caution">
    <text evidence="8">The sequence shown here is derived from an EMBL/GenBank/DDBJ whole genome shotgun (WGS) entry which is preliminary data.</text>
</comment>
<dbReference type="EMBL" id="CAJVCE010000014">
    <property type="protein sequence ID" value="CAG7649855.1"/>
    <property type="molecule type" value="Genomic_DNA"/>
</dbReference>
<evidence type="ECO:0000256" key="6">
    <source>
        <dbReference type="SAM" id="Phobius"/>
    </source>
</evidence>
<keyword evidence="2" id="KW-1003">Cell membrane</keyword>
<evidence type="ECO:0000313" key="9">
    <source>
        <dbReference type="Proteomes" id="UP000730618"/>
    </source>
</evidence>
<evidence type="ECO:0000256" key="4">
    <source>
        <dbReference type="ARBA" id="ARBA00022989"/>
    </source>
</evidence>
<evidence type="ECO:0000256" key="2">
    <source>
        <dbReference type="ARBA" id="ARBA00022475"/>
    </source>
</evidence>
<evidence type="ECO:0000256" key="1">
    <source>
        <dbReference type="ARBA" id="ARBA00004162"/>
    </source>
</evidence>
<feature type="domain" description="Phage shock protein PspC N-terminal" evidence="7">
    <location>
        <begin position="3"/>
        <end position="60"/>
    </location>
</feature>
<dbReference type="PANTHER" id="PTHR33885:SF3">
    <property type="entry name" value="PHAGE SHOCK PROTEIN C"/>
    <property type="match status" value="1"/>
</dbReference>
<keyword evidence="4 6" id="KW-1133">Transmembrane helix</keyword>
<organism evidence="8 9">
    <name type="scientific">Paenibacillus allorhizosphaerae</name>
    <dbReference type="NCBI Taxonomy" id="2849866"/>
    <lineage>
        <taxon>Bacteria</taxon>
        <taxon>Bacillati</taxon>
        <taxon>Bacillota</taxon>
        <taxon>Bacilli</taxon>
        <taxon>Bacillales</taxon>
        <taxon>Paenibacillaceae</taxon>
        <taxon>Paenibacillus</taxon>
    </lineage>
</organism>
<name>A0ABM8VMM6_9BACL</name>
<dbReference type="RefSeq" id="WP_218100868.1">
    <property type="nucleotide sequence ID" value="NZ_CAJVCE010000014.1"/>
</dbReference>
<feature type="transmembrane region" description="Helical" evidence="6">
    <location>
        <begin position="33"/>
        <end position="57"/>
    </location>
</feature>
<gene>
    <name evidence="8" type="ORF">PAECIP111802_04574</name>
</gene>
<dbReference type="Pfam" id="PF04024">
    <property type="entry name" value="PspC"/>
    <property type="match status" value="1"/>
</dbReference>
<dbReference type="PANTHER" id="PTHR33885">
    <property type="entry name" value="PHAGE SHOCK PROTEIN C"/>
    <property type="match status" value="1"/>
</dbReference>
<reference evidence="8 9" key="1">
    <citation type="submission" date="2021-06" db="EMBL/GenBank/DDBJ databases">
        <authorList>
            <person name="Criscuolo A."/>
        </authorList>
    </citation>
    <scope>NUCLEOTIDE SEQUENCE [LARGE SCALE GENOMIC DNA]</scope>
    <source>
        <strain evidence="9">CIP 111802</strain>
    </source>
</reference>
<protein>
    <recommendedName>
        <fullName evidence="7">Phage shock protein PspC N-terminal domain-containing protein</fullName>
    </recommendedName>
</protein>
<dbReference type="Proteomes" id="UP000730618">
    <property type="component" value="Unassembled WGS sequence"/>
</dbReference>
<comment type="subcellular location">
    <subcellularLocation>
        <location evidence="1">Cell membrane</location>
        <topology evidence="1">Single-pass membrane protein</topology>
    </subcellularLocation>
</comment>
<evidence type="ECO:0000256" key="3">
    <source>
        <dbReference type="ARBA" id="ARBA00022692"/>
    </source>
</evidence>